<sequence>MSSFDKLSIPDYIIEGLSKSDILNPTSIQEKVIPLALENKDIIGKSQTGSGKTLAYLIPIFNKIDSSKREMQAIVLAPTHELVMQIDREIKLLATNSNTPVTSITIIGEVNIKRQVENLKNKPHIIVGTPGRVLELIKLKKISGHTVKTIVIDEGDRLLNDKNISSIKDIIKTTLKDRQLMFFSATITPESEKAAKELMKEPIIIKLDEDTSVSPTIDHLFFVTERRDKIELLRKLIYASGTKKAIVFINKSEETETTTLKLQFHKVEAYGIYGDSTKEERKKALEGFRNGKYKILVASDIAARGLDVKGVTHIFHLDLPEDPKEYLHRAGRTGRAGKSGTSISIVTDKEIPTIHKYENTFNIKIHQKEVYKGQILELEEMKQLKATNSYHSPNKSKKATSNKTTFKKKK</sequence>
<dbReference type="SUPFAM" id="SSF52540">
    <property type="entry name" value="P-loop containing nucleoside triphosphate hydrolases"/>
    <property type="match status" value="1"/>
</dbReference>
<evidence type="ECO:0000313" key="10">
    <source>
        <dbReference type="EMBL" id="QAA31831.1"/>
    </source>
</evidence>
<dbReference type="Proteomes" id="UP000286268">
    <property type="component" value="Chromosome"/>
</dbReference>
<dbReference type="InterPro" id="IPR044742">
    <property type="entry name" value="DEAD/DEAH_RhlB"/>
</dbReference>
<dbReference type="GO" id="GO:0005524">
    <property type="term" value="F:ATP binding"/>
    <property type="evidence" value="ECO:0007669"/>
    <property type="project" value="UniProtKB-KW"/>
</dbReference>
<keyword evidence="1" id="KW-0547">Nucleotide-binding</keyword>
<dbReference type="GO" id="GO:0033592">
    <property type="term" value="F:RNA strand annealing activity"/>
    <property type="evidence" value="ECO:0007669"/>
    <property type="project" value="TreeGrafter"/>
</dbReference>
<name>A0A410DRZ3_9CLOT</name>
<proteinExistence type="predicted"/>
<evidence type="ECO:0000256" key="1">
    <source>
        <dbReference type="ARBA" id="ARBA00022741"/>
    </source>
</evidence>
<feature type="region of interest" description="Disordered" evidence="6">
    <location>
        <begin position="386"/>
        <end position="410"/>
    </location>
</feature>
<dbReference type="SMART" id="SM00487">
    <property type="entry name" value="DEXDc"/>
    <property type="match status" value="1"/>
</dbReference>
<evidence type="ECO:0000256" key="4">
    <source>
        <dbReference type="ARBA" id="ARBA00022840"/>
    </source>
</evidence>
<dbReference type="AlphaFoldDB" id="A0A410DRZ3"/>
<evidence type="ECO:0000256" key="5">
    <source>
        <dbReference type="PROSITE-ProRule" id="PRU00552"/>
    </source>
</evidence>
<reference evidence="10 11" key="1">
    <citation type="submission" date="2018-01" db="EMBL/GenBank/DDBJ databases">
        <title>Genome Sequencing and Assembly of Anaerobacter polyendosporus strain CT4.</title>
        <authorList>
            <person name="Tachaapaikoon C."/>
            <person name="Sutheeworapong S."/>
            <person name="Jenjaroenpun P."/>
            <person name="Wongsurawat T."/>
            <person name="Nookeaw I."/>
            <person name="Cheawchanlertfa P."/>
            <person name="Kosugi A."/>
            <person name="Cheevadhanarak S."/>
            <person name="Ratanakhanokchai K."/>
        </authorList>
    </citation>
    <scope>NUCLEOTIDE SEQUENCE [LARGE SCALE GENOMIC DNA]</scope>
    <source>
        <strain evidence="10 11">CT4</strain>
    </source>
</reference>
<dbReference type="Pfam" id="PF00271">
    <property type="entry name" value="Helicase_C"/>
    <property type="match status" value="1"/>
</dbReference>
<dbReference type="OrthoDB" id="9805696at2"/>
<dbReference type="KEGG" id="cmah:C1I91_09325"/>
<dbReference type="InterPro" id="IPR011545">
    <property type="entry name" value="DEAD/DEAH_box_helicase_dom"/>
</dbReference>
<dbReference type="EMBL" id="CP025746">
    <property type="protein sequence ID" value="QAA31831.1"/>
    <property type="molecule type" value="Genomic_DNA"/>
</dbReference>
<feature type="domain" description="Helicase ATP-binding" evidence="7">
    <location>
        <begin position="33"/>
        <end position="205"/>
    </location>
</feature>
<feature type="domain" description="DEAD-box RNA helicase Q" evidence="9">
    <location>
        <begin position="2"/>
        <end position="30"/>
    </location>
</feature>
<protein>
    <submittedName>
        <fullName evidence="10">ATP-dependent helicase</fullName>
    </submittedName>
</protein>
<dbReference type="GO" id="GO:0009409">
    <property type="term" value="P:response to cold"/>
    <property type="evidence" value="ECO:0007669"/>
    <property type="project" value="TreeGrafter"/>
</dbReference>
<dbReference type="CDD" id="cd00268">
    <property type="entry name" value="DEADc"/>
    <property type="match status" value="1"/>
</dbReference>
<dbReference type="CDD" id="cd18787">
    <property type="entry name" value="SF2_C_DEAD"/>
    <property type="match status" value="1"/>
</dbReference>
<feature type="compositionally biased region" description="Basic residues" evidence="6">
    <location>
        <begin position="394"/>
        <end position="410"/>
    </location>
</feature>
<feature type="domain" description="Helicase C-terminal" evidence="8">
    <location>
        <begin position="232"/>
        <end position="379"/>
    </location>
</feature>
<dbReference type="RefSeq" id="WP_128212627.1">
    <property type="nucleotide sequence ID" value="NZ_CP025746.1"/>
</dbReference>
<dbReference type="GO" id="GO:0003724">
    <property type="term" value="F:RNA helicase activity"/>
    <property type="evidence" value="ECO:0007669"/>
    <property type="project" value="InterPro"/>
</dbReference>
<organism evidence="10 11">
    <name type="scientific">Clostridium manihotivorum</name>
    <dbReference type="NCBI Taxonomy" id="2320868"/>
    <lineage>
        <taxon>Bacteria</taxon>
        <taxon>Bacillati</taxon>
        <taxon>Bacillota</taxon>
        <taxon>Clostridia</taxon>
        <taxon>Eubacteriales</taxon>
        <taxon>Clostridiaceae</taxon>
        <taxon>Clostridium</taxon>
    </lineage>
</organism>
<keyword evidence="2" id="KW-0378">Hydrolase</keyword>
<dbReference type="InterPro" id="IPR014014">
    <property type="entry name" value="RNA_helicase_DEAD_Q_motif"/>
</dbReference>
<dbReference type="GO" id="GO:0005840">
    <property type="term" value="C:ribosome"/>
    <property type="evidence" value="ECO:0007669"/>
    <property type="project" value="TreeGrafter"/>
</dbReference>
<dbReference type="PANTHER" id="PTHR47963">
    <property type="entry name" value="DEAD-BOX ATP-DEPENDENT RNA HELICASE 47, MITOCHONDRIAL"/>
    <property type="match status" value="1"/>
</dbReference>
<dbReference type="GO" id="GO:0005829">
    <property type="term" value="C:cytosol"/>
    <property type="evidence" value="ECO:0007669"/>
    <property type="project" value="TreeGrafter"/>
</dbReference>
<dbReference type="InterPro" id="IPR027417">
    <property type="entry name" value="P-loop_NTPase"/>
</dbReference>
<dbReference type="InterPro" id="IPR014001">
    <property type="entry name" value="Helicase_ATP-bd"/>
</dbReference>
<dbReference type="InterPro" id="IPR001650">
    <property type="entry name" value="Helicase_C-like"/>
</dbReference>
<keyword evidence="4" id="KW-0067">ATP-binding</keyword>
<evidence type="ECO:0000313" key="11">
    <source>
        <dbReference type="Proteomes" id="UP000286268"/>
    </source>
</evidence>
<dbReference type="SMART" id="SM00490">
    <property type="entry name" value="HELICc"/>
    <property type="match status" value="1"/>
</dbReference>
<accession>A0A410DRZ3</accession>
<feature type="short sequence motif" description="Q motif" evidence="5">
    <location>
        <begin position="2"/>
        <end position="30"/>
    </location>
</feature>
<dbReference type="Gene3D" id="3.40.50.300">
    <property type="entry name" value="P-loop containing nucleotide triphosphate hydrolases"/>
    <property type="match status" value="2"/>
</dbReference>
<keyword evidence="11" id="KW-1185">Reference proteome</keyword>
<evidence type="ECO:0000256" key="2">
    <source>
        <dbReference type="ARBA" id="ARBA00022801"/>
    </source>
</evidence>
<dbReference type="GO" id="GO:0016787">
    <property type="term" value="F:hydrolase activity"/>
    <property type="evidence" value="ECO:0007669"/>
    <property type="project" value="UniProtKB-KW"/>
</dbReference>
<evidence type="ECO:0000259" key="9">
    <source>
        <dbReference type="PROSITE" id="PS51195"/>
    </source>
</evidence>
<dbReference type="PROSITE" id="PS51192">
    <property type="entry name" value="HELICASE_ATP_BIND_1"/>
    <property type="match status" value="1"/>
</dbReference>
<evidence type="ECO:0000256" key="3">
    <source>
        <dbReference type="ARBA" id="ARBA00022806"/>
    </source>
</evidence>
<keyword evidence="3 10" id="KW-0347">Helicase</keyword>
<dbReference type="PANTHER" id="PTHR47963:SF7">
    <property type="entry name" value="ATP-DEPENDENT RNA HELICASE YFML-RELATED"/>
    <property type="match status" value="1"/>
</dbReference>
<dbReference type="Pfam" id="PF00270">
    <property type="entry name" value="DEAD"/>
    <property type="match status" value="1"/>
</dbReference>
<dbReference type="PROSITE" id="PS51194">
    <property type="entry name" value="HELICASE_CTER"/>
    <property type="match status" value="1"/>
</dbReference>
<evidence type="ECO:0000256" key="6">
    <source>
        <dbReference type="SAM" id="MobiDB-lite"/>
    </source>
</evidence>
<dbReference type="InterPro" id="IPR050547">
    <property type="entry name" value="DEAD_box_RNA_helicases"/>
</dbReference>
<evidence type="ECO:0000259" key="8">
    <source>
        <dbReference type="PROSITE" id="PS51194"/>
    </source>
</evidence>
<evidence type="ECO:0000259" key="7">
    <source>
        <dbReference type="PROSITE" id="PS51192"/>
    </source>
</evidence>
<gene>
    <name evidence="10" type="ORF">C1I91_09325</name>
</gene>
<dbReference type="PROSITE" id="PS51195">
    <property type="entry name" value="Q_MOTIF"/>
    <property type="match status" value="1"/>
</dbReference>